<dbReference type="GO" id="GO:0000166">
    <property type="term" value="F:nucleotide binding"/>
    <property type="evidence" value="ECO:0007669"/>
    <property type="project" value="InterPro"/>
</dbReference>
<dbReference type="InterPro" id="IPR000683">
    <property type="entry name" value="Gfo/Idh/MocA-like_OxRdtase_N"/>
</dbReference>
<dbReference type="PANTHER" id="PTHR43818:SF5">
    <property type="entry name" value="OXIDOREDUCTASE FAMILY PROTEIN"/>
    <property type="match status" value="1"/>
</dbReference>
<evidence type="ECO:0000256" key="2">
    <source>
        <dbReference type="SAM" id="SignalP"/>
    </source>
</evidence>
<dbReference type="Proteomes" id="UP000315750">
    <property type="component" value="Chromosome"/>
</dbReference>
<feature type="domain" description="Gfo/Idh/MocA-like oxidoreductase N-terminal" evidence="3">
    <location>
        <begin position="43"/>
        <end position="157"/>
    </location>
</feature>
<keyword evidence="5" id="KW-0560">Oxidoreductase</keyword>
<feature type="region of interest" description="Disordered" evidence="1">
    <location>
        <begin position="324"/>
        <end position="343"/>
    </location>
</feature>
<feature type="signal peptide" evidence="2">
    <location>
        <begin position="1"/>
        <end position="29"/>
    </location>
</feature>
<dbReference type="Gene3D" id="3.30.360.10">
    <property type="entry name" value="Dihydrodipicolinate Reductase, domain 2"/>
    <property type="match status" value="1"/>
</dbReference>
<feature type="domain" description="Gfo/Idh/MocA-like oxidoreductase bacterial type C-terminal" evidence="4">
    <location>
        <begin position="200"/>
        <end position="418"/>
    </location>
</feature>
<feature type="chain" id="PRO_5021953953" evidence="2">
    <location>
        <begin position="30"/>
        <end position="421"/>
    </location>
</feature>
<proteinExistence type="predicted"/>
<dbReference type="InterPro" id="IPR050463">
    <property type="entry name" value="Gfo/Idh/MocA_oxidrdct_glycsds"/>
</dbReference>
<dbReference type="Gene3D" id="3.40.50.720">
    <property type="entry name" value="NAD(P)-binding Rossmann-like Domain"/>
    <property type="match status" value="1"/>
</dbReference>
<evidence type="ECO:0000259" key="4">
    <source>
        <dbReference type="Pfam" id="PF19051"/>
    </source>
</evidence>
<evidence type="ECO:0000313" key="6">
    <source>
        <dbReference type="Proteomes" id="UP000315750"/>
    </source>
</evidence>
<dbReference type="Pfam" id="PF19051">
    <property type="entry name" value="GFO_IDH_MocA_C2"/>
    <property type="match status" value="1"/>
</dbReference>
<protein>
    <submittedName>
        <fullName evidence="5">Inositol 2-dehydrogenase</fullName>
        <ecNumber evidence="5">1.1.1.18</ecNumber>
    </submittedName>
</protein>
<dbReference type="InterPro" id="IPR043906">
    <property type="entry name" value="Gfo/Idh/MocA_OxRdtase_bact_C"/>
</dbReference>
<dbReference type="RefSeq" id="WP_145247371.1">
    <property type="nucleotide sequence ID" value="NZ_CP036278.1"/>
</dbReference>
<sequence precursor="true">MYEHRLSRRTAIKCGLAAIARPAFLPASAFGKVESSSTIERVNLGHIGVGVRGTQILNSMRNLPGVQSVAVADCFEYRRENAAKQIGGEAYQDFRKLLDRKDIDGVIIATPDHWHVPIALMAADAGKDVYVEKPLGVCLEQDLLCQQVFSSNKRVFQYGTQQRESVHQQLGREIVRAGKLGELKAIEVKIPNGERGGSTAEEPVPSGFDYDRWLGPAPMATYTKDRCRASGGSYWCYDYSIGYLGGWGAHPLDILVWCYDGDMAGPYTIEGSGVVPTDGLYNTVVDWNMTLQMSDGVKITITTGDNSTKFIGVEGKVELTRGTLRTSPQEWKPDGVPSNNHSHSTAQHVANFADCIRSRETTHSHIQDAVRSDTISHLCDIAVRTGERITWDPIKQQITEGSNQAMDMISRPLRAPWTLKG</sequence>
<keyword evidence="2" id="KW-0732">Signal</keyword>
<name>A0A518APL7_9BACT</name>
<dbReference type="InterPro" id="IPR036291">
    <property type="entry name" value="NAD(P)-bd_dom_sf"/>
</dbReference>
<dbReference type="EC" id="1.1.1.18" evidence="5"/>
<gene>
    <name evidence="5" type="primary">iolG_3</name>
    <name evidence="5" type="ORF">Pan181_28760</name>
</gene>
<dbReference type="AlphaFoldDB" id="A0A518APL7"/>
<evidence type="ECO:0000313" key="5">
    <source>
        <dbReference type="EMBL" id="QDU56666.1"/>
    </source>
</evidence>
<dbReference type="SUPFAM" id="SSF51735">
    <property type="entry name" value="NAD(P)-binding Rossmann-fold domains"/>
    <property type="match status" value="1"/>
</dbReference>
<organism evidence="5 6">
    <name type="scientific">Aeoliella mucimassa</name>
    <dbReference type="NCBI Taxonomy" id="2527972"/>
    <lineage>
        <taxon>Bacteria</taxon>
        <taxon>Pseudomonadati</taxon>
        <taxon>Planctomycetota</taxon>
        <taxon>Planctomycetia</taxon>
        <taxon>Pirellulales</taxon>
        <taxon>Lacipirellulaceae</taxon>
        <taxon>Aeoliella</taxon>
    </lineage>
</organism>
<dbReference type="SUPFAM" id="SSF55347">
    <property type="entry name" value="Glyceraldehyde-3-phosphate dehydrogenase-like, C-terminal domain"/>
    <property type="match status" value="1"/>
</dbReference>
<evidence type="ECO:0000259" key="3">
    <source>
        <dbReference type="Pfam" id="PF01408"/>
    </source>
</evidence>
<dbReference type="GO" id="GO:0050112">
    <property type="term" value="F:inositol 2-dehydrogenase (NAD+) activity"/>
    <property type="evidence" value="ECO:0007669"/>
    <property type="project" value="UniProtKB-EC"/>
</dbReference>
<dbReference type="OrthoDB" id="9788246at2"/>
<dbReference type="KEGG" id="amuc:Pan181_28760"/>
<keyword evidence="6" id="KW-1185">Reference proteome</keyword>
<reference evidence="5 6" key="1">
    <citation type="submission" date="2019-02" db="EMBL/GenBank/DDBJ databases">
        <title>Deep-cultivation of Planctomycetes and their phenomic and genomic characterization uncovers novel biology.</title>
        <authorList>
            <person name="Wiegand S."/>
            <person name="Jogler M."/>
            <person name="Boedeker C."/>
            <person name="Pinto D."/>
            <person name="Vollmers J."/>
            <person name="Rivas-Marin E."/>
            <person name="Kohn T."/>
            <person name="Peeters S.H."/>
            <person name="Heuer A."/>
            <person name="Rast P."/>
            <person name="Oberbeckmann S."/>
            <person name="Bunk B."/>
            <person name="Jeske O."/>
            <person name="Meyerdierks A."/>
            <person name="Storesund J.E."/>
            <person name="Kallscheuer N."/>
            <person name="Luecker S."/>
            <person name="Lage O.M."/>
            <person name="Pohl T."/>
            <person name="Merkel B.J."/>
            <person name="Hornburger P."/>
            <person name="Mueller R.-W."/>
            <person name="Bruemmer F."/>
            <person name="Labrenz M."/>
            <person name="Spormann A.M."/>
            <person name="Op den Camp H."/>
            <person name="Overmann J."/>
            <person name="Amann R."/>
            <person name="Jetten M.S.M."/>
            <person name="Mascher T."/>
            <person name="Medema M.H."/>
            <person name="Devos D.P."/>
            <person name="Kaster A.-K."/>
            <person name="Ovreas L."/>
            <person name="Rohde M."/>
            <person name="Galperin M.Y."/>
            <person name="Jogler C."/>
        </authorList>
    </citation>
    <scope>NUCLEOTIDE SEQUENCE [LARGE SCALE GENOMIC DNA]</scope>
    <source>
        <strain evidence="5 6">Pan181</strain>
    </source>
</reference>
<dbReference type="EMBL" id="CP036278">
    <property type="protein sequence ID" value="QDU56666.1"/>
    <property type="molecule type" value="Genomic_DNA"/>
</dbReference>
<dbReference type="Pfam" id="PF01408">
    <property type="entry name" value="GFO_IDH_MocA"/>
    <property type="match status" value="1"/>
</dbReference>
<accession>A0A518APL7</accession>
<dbReference type="PANTHER" id="PTHR43818">
    <property type="entry name" value="BCDNA.GH03377"/>
    <property type="match status" value="1"/>
</dbReference>
<evidence type="ECO:0000256" key="1">
    <source>
        <dbReference type="SAM" id="MobiDB-lite"/>
    </source>
</evidence>